<dbReference type="HOGENOM" id="CLU_384414_0_0_6"/>
<evidence type="ECO:0008006" key="3">
    <source>
        <dbReference type="Google" id="ProtNLM"/>
    </source>
</evidence>
<dbReference type="eggNOG" id="COG4932">
    <property type="taxonomic scope" value="Bacteria"/>
</dbReference>
<dbReference type="PATRIC" id="fig|626887.3.peg.307"/>
<proteinExistence type="predicted"/>
<accession>N6X0G3</accession>
<organism evidence="1 2">
    <name type="scientific">Marinobacter nanhaiticus D15-8W</name>
    <dbReference type="NCBI Taxonomy" id="626887"/>
    <lineage>
        <taxon>Bacteria</taxon>
        <taxon>Pseudomonadati</taxon>
        <taxon>Pseudomonadota</taxon>
        <taxon>Gammaproteobacteria</taxon>
        <taxon>Pseudomonadales</taxon>
        <taxon>Marinobacteraceae</taxon>
        <taxon>Marinobacter</taxon>
    </lineage>
</organism>
<dbReference type="InterPro" id="IPR012334">
    <property type="entry name" value="Pectin_lyas_fold"/>
</dbReference>
<name>N6X0G3_9GAMM</name>
<dbReference type="eggNOG" id="COG5434">
    <property type="taxonomic scope" value="Bacteria"/>
</dbReference>
<keyword evidence="2" id="KW-1185">Reference proteome</keyword>
<gene>
    <name evidence="1" type="ORF">J057_01635</name>
</gene>
<evidence type="ECO:0000313" key="2">
    <source>
        <dbReference type="Proteomes" id="UP000013165"/>
    </source>
</evidence>
<dbReference type="InterPro" id="IPR011050">
    <property type="entry name" value="Pectin_lyase_fold/virulence"/>
</dbReference>
<protein>
    <recommendedName>
        <fullName evidence="3">Right-handed parallel beta-helix repeat-containing protein</fullName>
    </recommendedName>
</protein>
<dbReference type="OrthoDB" id="9810174at2"/>
<dbReference type="Gene3D" id="2.160.20.10">
    <property type="entry name" value="Single-stranded right-handed beta-helix, Pectin lyase-like"/>
    <property type="match status" value="1"/>
</dbReference>
<dbReference type="RefSeq" id="WP_004582872.1">
    <property type="nucleotide sequence ID" value="NZ_AP028878.1"/>
</dbReference>
<evidence type="ECO:0000313" key="1">
    <source>
        <dbReference type="EMBL" id="ENO16932.1"/>
    </source>
</evidence>
<comment type="caution">
    <text evidence="1">The sequence shown here is derived from an EMBL/GenBank/DDBJ whole genome shotgun (WGS) entry which is preliminary data.</text>
</comment>
<dbReference type="SUPFAM" id="SSF51126">
    <property type="entry name" value="Pectin lyase-like"/>
    <property type="match status" value="1"/>
</dbReference>
<sequence>MSSTVTDRIQGLSTSVAMKAPVKDYTTGNITRAGLGVQAGGNWATDLVTGDRILVKDQTDAADNGIYIADTSDWYRARDFDGRRDVTQGTLVSVASTGKQFRVITPDPISIGVTGINFAVVPRDDLEGVDSVHDLFGADPSANPIILVRSYHPNSSRGGGYFYWESSRSKAEHNGITIISPTVPSVTLQPGSTVSEKTASFHAGTGETDVGGAGCFVKSSNEDVDAFSSGALPGNGDQLQVLQNGVNVGSPFIIEGGQFEIDLQDQASGIGIVPRSGHNIVWRNGGSIKILPNDLDTYFGVYMNGRSGVRLVDPVIVGEKDEHLGATGESGMLIGMYSSTDIEISNPTLSGAWGDAIYMGADAPNNPGSLDITGVAKISDCRRQGISVIHCDRLTADTVIISDISGTDPSYGIDFEPNNSSQRIQGVHIKTVVTRNTLGGIGIALRQLRDSSDPVDIRIDNLVDYDSLDTLRTDLSSTSAPGGKISFGSIKSYRSGNSALLIRRHYSGGPWISADHVYIEDANENDQGAIDGAPINLLTLSGECIGKPLGNISLLDVTIERTAAGGSTLPTDISIRDTENDEIRRIEILNVASDAVSLLDSASQTLVEDSGTVIVTRQGENFVRSGSNANGEWTKHPDGTMTCRAKITLTFSSGEATWTLPAAFINNEYIYGCFGANGDRDNLIVPWFSSLQNETQCKLRRNVDGTVDVMLYAEGRWRE</sequence>
<reference evidence="1 2" key="1">
    <citation type="journal article" date="2013" name="Genome Announc.">
        <title>Genome Sequence of the Polycyclic Aromatic Hydrocarbon-Degrading Bacterium Strain Marinobacter nanhaiticus D15-8WT.</title>
        <authorList>
            <person name="Cui Z."/>
            <person name="Gao W."/>
            <person name="Li Q."/>
            <person name="Xu G."/>
            <person name="Zheng L."/>
        </authorList>
    </citation>
    <scope>NUCLEOTIDE SEQUENCE [LARGE SCALE GENOMIC DNA]</scope>
    <source>
        <strain evidence="1 2">D15-8W</strain>
    </source>
</reference>
<dbReference type="AlphaFoldDB" id="N6X0G3"/>
<dbReference type="STRING" id="626887.J057_01635"/>
<dbReference type="Proteomes" id="UP000013165">
    <property type="component" value="Unassembled WGS sequence"/>
</dbReference>
<dbReference type="EMBL" id="APLQ01000008">
    <property type="protein sequence ID" value="ENO16932.1"/>
    <property type="molecule type" value="Genomic_DNA"/>
</dbReference>